<dbReference type="EnsemblPlants" id="OB04G31040.1">
    <property type="protein sequence ID" value="OB04G31040.1"/>
    <property type="gene ID" value="OB04G31040"/>
</dbReference>
<dbReference type="Gramene" id="OB04G31040.1">
    <property type="protein sequence ID" value="OB04G31040.1"/>
    <property type="gene ID" value="OB04G31040"/>
</dbReference>
<sequence length="126" mass="14012">MAQFFGRMWDRAQGPFGPFRVTRVAYRQAVRADDLRQGVQGAGRQEQAAPGHQLPPCRHPHGLQSFKKNKIEGITLEEFRGLIMEWVRKDLRLVLANKAAVAIMAAPLLAVTAKKAGKPDIRAGKQ</sequence>
<evidence type="ECO:0000256" key="1">
    <source>
        <dbReference type="SAM" id="MobiDB-lite"/>
    </source>
</evidence>
<dbReference type="HOGENOM" id="CLU_1985018_0_0_1"/>
<protein>
    <submittedName>
        <fullName evidence="2">Uncharacterized protein</fullName>
    </submittedName>
</protein>
<organism evidence="2">
    <name type="scientific">Oryza brachyantha</name>
    <name type="common">malo sina</name>
    <dbReference type="NCBI Taxonomy" id="4533"/>
    <lineage>
        <taxon>Eukaryota</taxon>
        <taxon>Viridiplantae</taxon>
        <taxon>Streptophyta</taxon>
        <taxon>Embryophyta</taxon>
        <taxon>Tracheophyta</taxon>
        <taxon>Spermatophyta</taxon>
        <taxon>Magnoliopsida</taxon>
        <taxon>Liliopsida</taxon>
        <taxon>Poales</taxon>
        <taxon>Poaceae</taxon>
        <taxon>BOP clade</taxon>
        <taxon>Oryzoideae</taxon>
        <taxon>Oryzeae</taxon>
        <taxon>Oryzinae</taxon>
        <taxon>Oryza</taxon>
    </lineage>
</organism>
<proteinExistence type="predicted"/>
<dbReference type="AlphaFoldDB" id="J3M129"/>
<reference evidence="2" key="2">
    <citation type="submission" date="2013-04" db="UniProtKB">
        <authorList>
            <consortium name="EnsemblPlants"/>
        </authorList>
    </citation>
    <scope>IDENTIFICATION</scope>
</reference>
<evidence type="ECO:0000313" key="2">
    <source>
        <dbReference type="EnsemblPlants" id="OB04G31040.1"/>
    </source>
</evidence>
<reference evidence="2" key="1">
    <citation type="journal article" date="2013" name="Nat. Commun.">
        <title>Whole-genome sequencing of Oryza brachyantha reveals mechanisms underlying Oryza genome evolution.</title>
        <authorList>
            <person name="Chen J."/>
            <person name="Huang Q."/>
            <person name="Gao D."/>
            <person name="Wang J."/>
            <person name="Lang Y."/>
            <person name="Liu T."/>
            <person name="Li B."/>
            <person name="Bai Z."/>
            <person name="Luis Goicoechea J."/>
            <person name="Liang C."/>
            <person name="Chen C."/>
            <person name="Zhang W."/>
            <person name="Sun S."/>
            <person name="Liao Y."/>
            <person name="Zhang X."/>
            <person name="Yang L."/>
            <person name="Song C."/>
            <person name="Wang M."/>
            <person name="Shi J."/>
            <person name="Liu G."/>
            <person name="Liu J."/>
            <person name="Zhou H."/>
            <person name="Zhou W."/>
            <person name="Yu Q."/>
            <person name="An N."/>
            <person name="Chen Y."/>
            <person name="Cai Q."/>
            <person name="Wang B."/>
            <person name="Liu B."/>
            <person name="Min J."/>
            <person name="Huang Y."/>
            <person name="Wu H."/>
            <person name="Li Z."/>
            <person name="Zhang Y."/>
            <person name="Yin Y."/>
            <person name="Song W."/>
            <person name="Jiang J."/>
            <person name="Jackson S.A."/>
            <person name="Wing R.A."/>
            <person name="Wang J."/>
            <person name="Chen M."/>
        </authorList>
    </citation>
    <scope>NUCLEOTIDE SEQUENCE [LARGE SCALE GENOMIC DNA]</scope>
    <source>
        <strain evidence="2">cv. IRGC 101232</strain>
    </source>
</reference>
<accession>J3M129</accession>
<name>J3M129_ORYBR</name>
<evidence type="ECO:0000313" key="3">
    <source>
        <dbReference type="Proteomes" id="UP000006038"/>
    </source>
</evidence>
<dbReference type="Proteomes" id="UP000006038">
    <property type="component" value="Chromosome 4"/>
</dbReference>
<feature type="region of interest" description="Disordered" evidence="1">
    <location>
        <begin position="37"/>
        <end position="62"/>
    </location>
</feature>
<keyword evidence="3" id="KW-1185">Reference proteome</keyword>